<dbReference type="GO" id="GO:0006437">
    <property type="term" value="P:tyrosyl-tRNA aminoacylation"/>
    <property type="evidence" value="ECO:0007669"/>
    <property type="project" value="UniProtKB-UniRule"/>
</dbReference>
<dbReference type="EMBL" id="PFBJ01000020">
    <property type="protein sequence ID" value="PIT90849.1"/>
    <property type="molecule type" value="Genomic_DNA"/>
</dbReference>
<evidence type="ECO:0000256" key="5">
    <source>
        <dbReference type="ARBA" id="ARBA00022917"/>
    </source>
</evidence>
<dbReference type="CDD" id="cd00805">
    <property type="entry name" value="TyrRS_core"/>
    <property type="match status" value="1"/>
</dbReference>
<comment type="catalytic activity">
    <reaction evidence="7">
        <text>tRNA(Tyr) + L-tyrosine + ATP = L-tyrosyl-tRNA(Tyr) + AMP + diphosphate + H(+)</text>
        <dbReference type="Rhea" id="RHEA:10220"/>
        <dbReference type="Rhea" id="RHEA-COMP:9706"/>
        <dbReference type="Rhea" id="RHEA-COMP:9707"/>
        <dbReference type="ChEBI" id="CHEBI:15378"/>
        <dbReference type="ChEBI" id="CHEBI:30616"/>
        <dbReference type="ChEBI" id="CHEBI:33019"/>
        <dbReference type="ChEBI" id="CHEBI:58315"/>
        <dbReference type="ChEBI" id="CHEBI:78442"/>
        <dbReference type="ChEBI" id="CHEBI:78536"/>
        <dbReference type="ChEBI" id="CHEBI:456215"/>
        <dbReference type="EC" id="6.1.1.1"/>
    </reaction>
</comment>
<dbReference type="GO" id="GO:0004831">
    <property type="term" value="F:tyrosine-tRNA ligase activity"/>
    <property type="evidence" value="ECO:0007669"/>
    <property type="project" value="UniProtKB-UniRule"/>
</dbReference>
<evidence type="ECO:0000313" key="10">
    <source>
        <dbReference type="EMBL" id="PIT90849.1"/>
    </source>
</evidence>
<dbReference type="AlphaFoldDB" id="A0A2M6WDH4"/>
<comment type="caution">
    <text evidence="10">The sequence shown here is derived from an EMBL/GenBank/DDBJ whole genome shotgun (WGS) entry which is preliminary data.</text>
</comment>
<keyword evidence="3 9" id="KW-0547">Nucleotide-binding</keyword>
<dbReference type="NCBIfam" id="TIGR00234">
    <property type="entry name" value="tyrS"/>
    <property type="match status" value="1"/>
</dbReference>
<keyword evidence="4 9" id="KW-0067">ATP-binding</keyword>
<keyword evidence="5 9" id="KW-0648">Protein biosynthesis</keyword>
<gene>
    <name evidence="10" type="ORF">COU17_03595</name>
</gene>
<keyword evidence="6 9" id="KW-0030">Aminoacyl-tRNA synthetase</keyword>
<dbReference type="Pfam" id="PF00579">
    <property type="entry name" value="tRNA-synt_1b"/>
    <property type="match status" value="1"/>
</dbReference>
<dbReference type="PRINTS" id="PR01040">
    <property type="entry name" value="TRNASYNTHTYR"/>
</dbReference>
<protein>
    <recommendedName>
        <fullName evidence="1 8">Tyrosine--tRNA ligase</fullName>
        <ecNumber evidence="1 8">6.1.1.1</ecNumber>
    </recommendedName>
</protein>
<dbReference type="SUPFAM" id="SSF52374">
    <property type="entry name" value="Nucleotidylyl transferase"/>
    <property type="match status" value="1"/>
</dbReference>
<dbReference type="EC" id="6.1.1.1" evidence="1 8"/>
<keyword evidence="2 9" id="KW-0436">Ligase</keyword>
<evidence type="ECO:0000256" key="9">
    <source>
        <dbReference type="RuleBase" id="RU363036"/>
    </source>
</evidence>
<dbReference type="PANTHER" id="PTHR11766:SF1">
    <property type="entry name" value="TYROSINE--TRNA LIGASE"/>
    <property type="match status" value="1"/>
</dbReference>
<evidence type="ECO:0000256" key="1">
    <source>
        <dbReference type="ARBA" id="ARBA00013160"/>
    </source>
</evidence>
<dbReference type="PANTHER" id="PTHR11766">
    <property type="entry name" value="TYROSYL-TRNA SYNTHETASE"/>
    <property type="match status" value="1"/>
</dbReference>
<accession>A0A2M6WDH4</accession>
<dbReference type="GO" id="GO:0005524">
    <property type="term" value="F:ATP binding"/>
    <property type="evidence" value="ECO:0007669"/>
    <property type="project" value="UniProtKB-KW"/>
</dbReference>
<evidence type="ECO:0000256" key="8">
    <source>
        <dbReference type="NCBIfam" id="TIGR00234"/>
    </source>
</evidence>
<dbReference type="InterPro" id="IPR024088">
    <property type="entry name" value="Tyr-tRNA-ligase_bac-type"/>
</dbReference>
<dbReference type="InterPro" id="IPR002305">
    <property type="entry name" value="aa-tRNA-synth_Ic"/>
</dbReference>
<proteinExistence type="inferred from homology"/>
<name>A0A2M6WDH4_9BACT</name>
<reference evidence="11" key="1">
    <citation type="submission" date="2017-09" db="EMBL/GenBank/DDBJ databases">
        <title>Depth-based differentiation of microbial function through sediment-hosted aquifers and enrichment of novel symbionts in the deep terrestrial subsurface.</title>
        <authorList>
            <person name="Probst A.J."/>
            <person name="Ladd B."/>
            <person name="Jarett J.K."/>
            <person name="Geller-Mcgrath D.E."/>
            <person name="Sieber C.M.K."/>
            <person name="Emerson J.B."/>
            <person name="Anantharaman K."/>
            <person name="Thomas B.C."/>
            <person name="Malmstrom R."/>
            <person name="Stieglmeier M."/>
            <person name="Klingl A."/>
            <person name="Woyke T."/>
            <person name="Ryan C.M."/>
            <person name="Banfield J.F."/>
        </authorList>
    </citation>
    <scope>NUCLEOTIDE SEQUENCE [LARGE SCALE GENOMIC DNA]</scope>
</reference>
<evidence type="ECO:0000256" key="6">
    <source>
        <dbReference type="ARBA" id="ARBA00023146"/>
    </source>
</evidence>
<dbReference type="Proteomes" id="UP000228809">
    <property type="component" value="Unassembled WGS sequence"/>
</dbReference>
<organism evidence="10 11">
    <name type="scientific">Candidatus Kaiserbacteria bacterium CG10_big_fil_rev_8_21_14_0_10_49_17</name>
    <dbReference type="NCBI Taxonomy" id="1974609"/>
    <lineage>
        <taxon>Bacteria</taxon>
        <taxon>Candidatus Kaiseribacteriota</taxon>
    </lineage>
</organism>
<evidence type="ECO:0000256" key="7">
    <source>
        <dbReference type="ARBA" id="ARBA00048248"/>
    </source>
</evidence>
<dbReference type="Gene3D" id="1.10.240.10">
    <property type="entry name" value="Tyrosyl-Transfer RNA Synthetase"/>
    <property type="match status" value="1"/>
</dbReference>
<dbReference type="GO" id="GO:0003723">
    <property type="term" value="F:RNA binding"/>
    <property type="evidence" value="ECO:0007669"/>
    <property type="project" value="InterPro"/>
</dbReference>
<evidence type="ECO:0000256" key="2">
    <source>
        <dbReference type="ARBA" id="ARBA00022598"/>
    </source>
</evidence>
<sequence>MFGFGNQSVITDEKKVDELLSRGVSEVITKDELRAKLLSGKQLRVKLGIDPTSPNLHLGRSIPLLKLRDFQELGHRVVLIVGDFTGVIGDTSDKESERPMLTETAVALNMRNYTEQAGKILDINKAEIRRNSEWLSKLTYAEIGKHADAFSVADFIARENIKKRLDAGTRVSLREVLYPLMQGYDSVAVNADVELGGTDQRFNLLAGRVLQEKSGQIPQNILMTDLIEGLDGRKMSSSWGNTINFTDSPEDMYGKVMRLNDSLIEKYFIHVTRVPREEVAEALAGEPMQAKHTLAHAIVSLYYTEKEADSAKEQFKKAFSDGGVPENIPEIARDKTLSETLLKGNVIASKKEFERLISDGAITNTETGEKISDIQAQALPGVYKVGKRRFVKIIS</sequence>
<evidence type="ECO:0000313" key="11">
    <source>
        <dbReference type="Proteomes" id="UP000228809"/>
    </source>
</evidence>
<dbReference type="Gene3D" id="3.40.50.620">
    <property type="entry name" value="HUPs"/>
    <property type="match status" value="1"/>
</dbReference>
<dbReference type="InterPro" id="IPR002307">
    <property type="entry name" value="Tyr-tRNA-ligase"/>
</dbReference>
<dbReference type="InterPro" id="IPR036986">
    <property type="entry name" value="S4_RNA-bd_sf"/>
</dbReference>
<evidence type="ECO:0000256" key="4">
    <source>
        <dbReference type="ARBA" id="ARBA00022840"/>
    </source>
</evidence>
<comment type="similarity">
    <text evidence="9">Belongs to the class-I aminoacyl-tRNA synthetase family.</text>
</comment>
<dbReference type="GO" id="GO:0005829">
    <property type="term" value="C:cytosol"/>
    <property type="evidence" value="ECO:0007669"/>
    <property type="project" value="TreeGrafter"/>
</dbReference>
<dbReference type="Gene3D" id="3.10.290.10">
    <property type="entry name" value="RNA-binding S4 domain"/>
    <property type="match status" value="1"/>
</dbReference>
<evidence type="ECO:0000256" key="3">
    <source>
        <dbReference type="ARBA" id="ARBA00022741"/>
    </source>
</evidence>
<dbReference type="InterPro" id="IPR014729">
    <property type="entry name" value="Rossmann-like_a/b/a_fold"/>
</dbReference>